<dbReference type="InterPro" id="IPR024134">
    <property type="entry name" value="SOD_Cu/Zn_/chaperone"/>
</dbReference>
<feature type="signal peptide" evidence="2">
    <location>
        <begin position="1"/>
        <end position="23"/>
    </location>
</feature>
<dbReference type="Proteomes" id="UP000006844">
    <property type="component" value="Chromosome"/>
</dbReference>
<dbReference type="eggNOG" id="COG2032">
    <property type="taxonomic scope" value="Bacteria"/>
</dbReference>
<dbReference type="PANTHER" id="PTHR10003">
    <property type="entry name" value="SUPEROXIDE DISMUTASE CU-ZN -RELATED"/>
    <property type="match status" value="1"/>
</dbReference>
<comment type="similarity">
    <text evidence="1">Belongs to the Cu-Zn superoxide dismutase family.</text>
</comment>
<evidence type="ECO:0000313" key="5">
    <source>
        <dbReference type="Proteomes" id="UP000006844"/>
    </source>
</evidence>
<dbReference type="GO" id="GO:0005507">
    <property type="term" value="F:copper ion binding"/>
    <property type="evidence" value="ECO:0007669"/>
    <property type="project" value="InterPro"/>
</dbReference>
<dbReference type="AlphaFoldDB" id="E8V6W1"/>
<accession>E8V6W1</accession>
<protein>
    <submittedName>
        <fullName evidence="4">Superoxide dismutase copper/zinc binding protein</fullName>
    </submittedName>
</protein>
<dbReference type="SUPFAM" id="SSF49329">
    <property type="entry name" value="Cu,Zn superoxide dismutase-like"/>
    <property type="match status" value="1"/>
</dbReference>
<keyword evidence="2" id="KW-0732">Signal</keyword>
<evidence type="ECO:0000256" key="1">
    <source>
        <dbReference type="ARBA" id="ARBA00010457"/>
    </source>
</evidence>
<evidence type="ECO:0000256" key="2">
    <source>
        <dbReference type="SAM" id="SignalP"/>
    </source>
</evidence>
<feature type="chain" id="PRO_5003229035" evidence="2">
    <location>
        <begin position="24"/>
        <end position="176"/>
    </location>
</feature>
<feature type="domain" description="Superoxide dismutase copper/zinc binding" evidence="3">
    <location>
        <begin position="41"/>
        <end position="173"/>
    </location>
</feature>
<dbReference type="HOGENOM" id="CLU_056632_8_1_0"/>
<dbReference type="STRING" id="401053.AciPR4_3155"/>
<evidence type="ECO:0000259" key="3">
    <source>
        <dbReference type="Pfam" id="PF00080"/>
    </source>
</evidence>
<evidence type="ECO:0000313" key="4">
    <source>
        <dbReference type="EMBL" id="ADV83913.1"/>
    </source>
</evidence>
<keyword evidence="5" id="KW-1185">Reference proteome</keyword>
<dbReference type="GO" id="GO:0006801">
    <property type="term" value="P:superoxide metabolic process"/>
    <property type="evidence" value="ECO:0007669"/>
    <property type="project" value="InterPro"/>
</dbReference>
<dbReference type="InterPro" id="IPR036423">
    <property type="entry name" value="SOD-like_Cu/Zn_dom_sf"/>
</dbReference>
<sequence>MNFGMRLAAVATAMTLAVAPAVAQKKSVKVILKDPQGKDAGTVTFKQVKKGVKVEVKLENLPIGDHAVHVHAVGKCEAPDFKTAGGHFNPTTKHHGFMSTDGHHDGDFPESVTVGENHRGEKTFVADYLSLDPSAPNSIFANGGTSVVVHEKKDDQMTDPAGASGNRIACGVVPAA</sequence>
<proteinExistence type="inferred from homology"/>
<dbReference type="Gene3D" id="2.60.40.200">
    <property type="entry name" value="Superoxide dismutase, copper/zinc binding domain"/>
    <property type="match status" value="1"/>
</dbReference>
<name>E8V6W1_TERSS</name>
<gene>
    <name evidence="4" type="ordered locus">AciPR4_3155</name>
</gene>
<reference evidence="4 5" key="1">
    <citation type="journal article" date="2012" name="Stand. Genomic Sci.">
        <title>Complete genome sequence of Terriglobus saanensis type strain SP1PR4(T), an Acidobacteria from tundra soil.</title>
        <authorList>
            <person name="Rawat S.R."/>
            <person name="Mannisto M.K."/>
            <person name="Starovoytov V."/>
            <person name="Goodwin L."/>
            <person name="Nolan M."/>
            <person name="Hauser L."/>
            <person name="Land M."/>
            <person name="Davenport K.W."/>
            <person name="Woyke T."/>
            <person name="Haggblom M.M."/>
        </authorList>
    </citation>
    <scope>NUCLEOTIDE SEQUENCE</scope>
    <source>
        <strain evidence="5">ATCC BAA-1853 / DSM 23119 / SP1PR4</strain>
    </source>
</reference>
<dbReference type="Pfam" id="PF00080">
    <property type="entry name" value="Sod_Cu"/>
    <property type="match status" value="1"/>
</dbReference>
<organism evidence="4 5">
    <name type="scientific">Terriglobus saanensis (strain ATCC BAA-1853 / DSM 23119 / SP1PR4)</name>
    <dbReference type="NCBI Taxonomy" id="401053"/>
    <lineage>
        <taxon>Bacteria</taxon>
        <taxon>Pseudomonadati</taxon>
        <taxon>Acidobacteriota</taxon>
        <taxon>Terriglobia</taxon>
        <taxon>Terriglobales</taxon>
        <taxon>Acidobacteriaceae</taxon>
        <taxon>Terriglobus</taxon>
    </lineage>
</organism>
<dbReference type="EMBL" id="CP002467">
    <property type="protein sequence ID" value="ADV83913.1"/>
    <property type="molecule type" value="Genomic_DNA"/>
</dbReference>
<dbReference type="KEGG" id="tsa:AciPR4_3155"/>
<dbReference type="InterPro" id="IPR001424">
    <property type="entry name" value="SOD_Cu_Zn_dom"/>
</dbReference>